<feature type="region of interest" description="Disordered" evidence="1">
    <location>
        <begin position="123"/>
        <end position="145"/>
    </location>
</feature>
<reference evidence="2 3" key="1">
    <citation type="submission" date="2023-01" db="EMBL/GenBank/DDBJ databases">
        <title>Draft genome sequence of Nocardiopsis sp. RSe5-2 isolated from halophytes.</title>
        <authorList>
            <person name="Duangmal K."/>
            <person name="Chantavorakit T."/>
        </authorList>
    </citation>
    <scope>NUCLEOTIDE SEQUENCE [LARGE SCALE GENOMIC DNA]</scope>
    <source>
        <strain evidence="2 3">RSe5-2</strain>
    </source>
</reference>
<evidence type="ECO:0000256" key="1">
    <source>
        <dbReference type="SAM" id="MobiDB-lite"/>
    </source>
</evidence>
<keyword evidence="3" id="KW-1185">Reference proteome</keyword>
<evidence type="ECO:0000313" key="2">
    <source>
        <dbReference type="EMBL" id="MDA2809338.1"/>
    </source>
</evidence>
<protein>
    <recommendedName>
        <fullName evidence="4">SUKH-4 immunity protein of toxin-antitoxin system</fullName>
    </recommendedName>
</protein>
<evidence type="ECO:0008006" key="4">
    <source>
        <dbReference type="Google" id="ProtNLM"/>
    </source>
</evidence>
<accession>A0ABT4TXB6</accession>
<feature type="compositionally biased region" description="Basic and acidic residues" evidence="1">
    <location>
        <begin position="123"/>
        <end position="132"/>
    </location>
</feature>
<evidence type="ECO:0000313" key="3">
    <source>
        <dbReference type="Proteomes" id="UP001527866"/>
    </source>
</evidence>
<dbReference type="Proteomes" id="UP001527866">
    <property type="component" value="Unassembled WGS sequence"/>
</dbReference>
<organism evidence="2 3">
    <name type="scientific">Nocardiopsis endophytica</name>
    <dbReference type="NCBI Taxonomy" id="3018445"/>
    <lineage>
        <taxon>Bacteria</taxon>
        <taxon>Bacillati</taxon>
        <taxon>Actinomycetota</taxon>
        <taxon>Actinomycetes</taxon>
        <taxon>Streptosporangiales</taxon>
        <taxon>Nocardiopsidaceae</taxon>
        <taxon>Nocardiopsis</taxon>
    </lineage>
</organism>
<dbReference type="EMBL" id="JAQFWQ010000003">
    <property type="protein sequence ID" value="MDA2809338.1"/>
    <property type="molecule type" value="Genomic_DNA"/>
</dbReference>
<gene>
    <name evidence="2" type="ORF">O4J56_01695</name>
</gene>
<proteinExistence type="predicted"/>
<comment type="caution">
    <text evidence="2">The sequence shown here is derived from an EMBL/GenBank/DDBJ whole genome shotgun (WGS) entry which is preliminary data.</text>
</comment>
<sequence>MESDPAGSGAEPRRPGLLERLRGSELARTVLYDIDHFAEEGEPVDWPLSLPSGAPLTWIGSASTGSAYLLCGTGEHDPVVYYEGDGGYVQVLGRDLTEALELLIGVPDLLDLEIPLRSRGVEEAAAQHERSRNRSAPNIPDDSADHPRDWNEVHALLAAELGVRALPVRELLQRFIATSVAPPDGTTLLWEDMSGEFLTVEHWAPEWC</sequence>
<name>A0ABT4TXB6_9ACTN</name>
<dbReference type="RefSeq" id="WP_270683245.1">
    <property type="nucleotide sequence ID" value="NZ_JAQFWQ010000003.1"/>
</dbReference>